<dbReference type="InterPro" id="IPR029062">
    <property type="entry name" value="Class_I_gatase-like"/>
</dbReference>
<name>A0ABS7YJL7_9VIBR</name>
<dbReference type="Pfam" id="PF01965">
    <property type="entry name" value="DJ-1_PfpI"/>
    <property type="match status" value="1"/>
</dbReference>
<reference evidence="7" key="1">
    <citation type="submission" date="2023-07" db="EMBL/GenBank/DDBJ databases">
        <title>Molecular identification of indigenous halophilic bacteria isolated from red sea cost, biodegradation of synthetic dyes and assessment of degraded metabolite toxicity.</title>
        <authorList>
            <person name="Chaieb K."/>
            <person name="Altayb H.N."/>
        </authorList>
    </citation>
    <scope>NUCLEOTIDE SEQUENCE [LARGE SCALE GENOMIC DNA]</scope>
    <source>
        <strain evidence="7">K20</strain>
    </source>
</reference>
<keyword evidence="4" id="KW-0732">Signal</keyword>
<keyword evidence="1" id="KW-0346">Stress response</keyword>
<feature type="chain" id="PRO_5045914991" evidence="4">
    <location>
        <begin position="23"/>
        <end position="279"/>
    </location>
</feature>
<evidence type="ECO:0000256" key="4">
    <source>
        <dbReference type="SAM" id="SignalP"/>
    </source>
</evidence>
<evidence type="ECO:0000259" key="5">
    <source>
        <dbReference type="Pfam" id="PF01965"/>
    </source>
</evidence>
<dbReference type="InterPro" id="IPR050325">
    <property type="entry name" value="Prot/Nucl_acid_deglycase"/>
</dbReference>
<comment type="caution">
    <text evidence="6">The sequence shown here is derived from an EMBL/GenBank/DDBJ whole genome shotgun (WGS) entry which is preliminary data.</text>
</comment>
<dbReference type="Proteomes" id="UP001199044">
    <property type="component" value="Unassembled WGS sequence"/>
</dbReference>
<feature type="signal peptide" evidence="4">
    <location>
        <begin position="1"/>
        <end position="22"/>
    </location>
</feature>
<keyword evidence="7" id="KW-1185">Reference proteome</keyword>
<dbReference type="CDD" id="cd03141">
    <property type="entry name" value="GATase1_Hsp31_like"/>
    <property type="match status" value="1"/>
</dbReference>
<organism evidence="6 7">
    <name type="scientific">Vibrio tritonius</name>
    <dbReference type="NCBI Taxonomy" id="1435069"/>
    <lineage>
        <taxon>Bacteria</taxon>
        <taxon>Pseudomonadati</taxon>
        <taxon>Pseudomonadota</taxon>
        <taxon>Gammaproteobacteria</taxon>
        <taxon>Vibrionales</taxon>
        <taxon>Vibrionaceae</taxon>
        <taxon>Vibrio</taxon>
    </lineage>
</organism>
<dbReference type="InterPro" id="IPR002818">
    <property type="entry name" value="DJ-1/PfpI"/>
</dbReference>
<dbReference type="PANTHER" id="PTHR48094:SF11">
    <property type="entry name" value="GLUTATHIONE-INDEPENDENT GLYOXALASE HSP31-RELATED"/>
    <property type="match status" value="1"/>
</dbReference>
<dbReference type="Gene3D" id="3.40.50.880">
    <property type="match status" value="1"/>
</dbReference>
<evidence type="ECO:0000256" key="3">
    <source>
        <dbReference type="ARBA" id="ARBA00038493"/>
    </source>
</evidence>
<proteinExistence type="inferred from homology"/>
<dbReference type="RefSeq" id="WP_225250082.1">
    <property type="nucleotide sequence ID" value="NZ_JAIWIU010000041.1"/>
</dbReference>
<sequence>MKGFKLSLLASLLMATSTWANAANVLVVLSDSDHLDLKNGVTYSTGFYLNELMQPVKALLDAGDTLTFATPLGKAPTLDQHSVNVKDFGGDQQAFDAHVKLLKDLKLTDPAHSPVISLSRVEQIGYNHFDAIFVPGGHAPMQDLSVSPVMGKLLQAFHAAGKPTALVCHGPIALVSALPDAQQYTQKLEQNPKATDAHWIYAGYKMTSFTNNEEEAAKGMFNGGQLKFTPQTALTNAGAKFSVGNQFKSHVVQDRELITGQNPQSALAVVQALEKQLTH</sequence>
<protein>
    <submittedName>
        <fullName evidence="6">Type 1 glutamine amidotransferase domain-containing protein</fullName>
    </submittedName>
</protein>
<keyword evidence="2" id="KW-0456">Lyase</keyword>
<comment type="similarity">
    <text evidence="3">Belongs to the peptidase C56 family. HSP31-like subfamily.</text>
</comment>
<accession>A0ABS7YJL7</accession>
<evidence type="ECO:0000313" key="6">
    <source>
        <dbReference type="EMBL" id="MCA2015869.1"/>
    </source>
</evidence>
<keyword evidence="6" id="KW-0315">Glutamine amidotransferase</keyword>
<dbReference type="PANTHER" id="PTHR48094">
    <property type="entry name" value="PROTEIN/NUCLEIC ACID DEGLYCASE DJ-1-RELATED"/>
    <property type="match status" value="1"/>
</dbReference>
<dbReference type="EMBL" id="JAIWIU010000041">
    <property type="protein sequence ID" value="MCA2015869.1"/>
    <property type="molecule type" value="Genomic_DNA"/>
</dbReference>
<evidence type="ECO:0000256" key="2">
    <source>
        <dbReference type="ARBA" id="ARBA00023239"/>
    </source>
</evidence>
<evidence type="ECO:0000313" key="7">
    <source>
        <dbReference type="Proteomes" id="UP001199044"/>
    </source>
</evidence>
<gene>
    <name evidence="6" type="ORF">LDJ79_07080</name>
</gene>
<feature type="domain" description="DJ-1/PfpI" evidence="5">
    <location>
        <begin position="51"/>
        <end position="269"/>
    </location>
</feature>
<evidence type="ECO:0000256" key="1">
    <source>
        <dbReference type="ARBA" id="ARBA00023016"/>
    </source>
</evidence>
<dbReference type="SUPFAM" id="SSF52317">
    <property type="entry name" value="Class I glutamine amidotransferase-like"/>
    <property type="match status" value="1"/>
</dbReference>